<evidence type="ECO:0000313" key="2">
    <source>
        <dbReference type="Proteomes" id="UP000191448"/>
    </source>
</evidence>
<organism evidence="1 2">
    <name type="scientific">Clostridium thermobutyricum DSM 4928</name>
    <dbReference type="NCBI Taxonomy" id="1121339"/>
    <lineage>
        <taxon>Bacteria</taxon>
        <taxon>Bacillati</taxon>
        <taxon>Bacillota</taxon>
        <taxon>Clostridia</taxon>
        <taxon>Eubacteriales</taxon>
        <taxon>Clostridiaceae</taxon>
        <taxon>Clostridium</taxon>
    </lineage>
</organism>
<dbReference type="EMBL" id="LTAY01000059">
    <property type="protein sequence ID" value="OPX47012.1"/>
    <property type="molecule type" value="Genomic_DNA"/>
</dbReference>
<accession>A0A1V4ST27</accession>
<reference evidence="1 2" key="1">
    <citation type="submission" date="2016-02" db="EMBL/GenBank/DDBJ databases">
        <title>Genome sequence of Clostridium thermobutyricum DSM 4928.</title>
        <authorList>
            <person name="Poehlein A."/>
            <person name="Daniel R."/>
        </authorList>
    </citation>
    <scope>NUCLEOTIDE SEQUENCE [LARGE SCALE GENOMIC DNA]</scope>
    <source>
        <strain evidence="1 2">DSM 4928</strain>
    </source>
</reference>
<dbReference type="RefSeq" id="WP_080023505.1">
    <property type="nucleotide sequence ID" value="NZ_LTAY01000059.1"/>
</dbReference>
<evidence type="ECO:0008006" key="3">
    <source>
        <dbReference type="Google" id="ProtNLM"/>
    </source>
</evidence>
<dbReference type="InterPro" id="IPR016621">
    <property type="entry name" value="UCP014543"/>
</dbReference>
<dbReference type="AlphaFoldDB" id="A0A1V4ST27"/>
<dbReference type="OrthoDB" id="2053609at2"/>
<dbReference type="PIRSF" id="PIRSF014543">
    <property type="entry name" value="UCP014543"/>
    <property type="match status" value="1"/>
</dbReference>
<gene>
    <name evidence="1" type="ORF">CLTHE_22500</name>
</gene>
<protein>
    <recommendedName>
        <fullName evidence="3">DUF3783 domain-containing protein</fullName>
    </recommendedName>
</protein>
<evidence type="ECO:0000313" key="1">
    <source>
        <dbReference type="EMBL" id="OPX47012.1"/>
    </source>
</evidence>
<comment type="caution">
    <text evidence="1">The sequence shown here is derived from an EMBL/GenBank/DDBJ whole genome shotgun (WGS) entry which is preliminary data.</text>
</comment>
<dbReference type="Pfam" id="PF12646">
    <property type="entry name" value="DUF3783"/>
    <property type="match status" value="1"/>
</dbReference>
<name>A0A1V4ST27_9CLOT</name>
<sequence length="120" mass="13802">MKKNKCLLAFGLTNEEMLALRALGKVIEVKPEMAEMKIGKIPLYNGEELTTEKVMPNEKVVLFHDFADGEVRGMTKKVRNIAEGVILAIVTPMSKQWSLHYLVNHLMQERELYRNMQKGR</sequence>
<dbReference type="Proteomes" id="UP000191448">
    <property type="component" value="Unassembled WGS sequence"/>
</dbReference>
<proteinExistence type="predicted"/>